<protein>
    <submittedName>
        <fullName evidence="1">24970_t:CDS:1</fullName>
    </submittedName>
</protein>
<proteinExistence type="predicted"/>
<sequence length="48" mass="5537">MEVLVVVIPLTAFKKTFLLLEDPFVIRDEGIKVRGKESKHENVVVRNE</sequence>
<dbReference type="Proteomes" id="UP000789901">
    <property type="component" value="Unassembled WGS sequence"/>
</dbReference>
<keyword evidence="2" id="KW-1185">Reference proteome</keyword>
<organism evidence="1 2">
    <name type="scientific">Gigaspora margarita</name>
    <dbReference type="NCBI Taxonomy" id="4874"/>
    <lineage>
        <taxon>Eukaryota</taxon>
        <taxon>Fungi</taxon>
        <taxon>Fungi incertae sedis</taxon>
        <taxon>Mucoromycota</taxon>
        <taxon>Glomeromycotina</taxon>
        <taxon>Glomeromycetes</taxon>
        <taxon>Diversisporales</taxon>
        <taxon>Gigasporaceae</taxon>
        <taxon>Gigaspora</taxon>
    </lineage>
</organism>
<evidence type="ECO:0000313" key="2">
    <source>
        <dbReference type="Proteomes" id="UP000789901"/>
    </source>
</evidence>
<accession>A0ABN7VJP5</accession>
<reference evidence="1 2" key="1">
    <citation type="submission" date="2021-06" db="EMBL/GenBank/DDBJ databases">
        <authorList>
            <person name="Kallberg Y."/>
            <person name="Tangrot J."/>
            <person name="Rosling A."/>
        </authorList>
    </citation>
    <scope>NUCLEOTIDE SEQUENCE [LARGE SCALE GENOMIC DNA]</scope>
    <source>
        <strain evidence="1 2">120-4 pot B 10/14</strain>
    </source>
</reference>
<dbReference type="EMBL" id="CAJVQB010016459">
    <property type="protein sequence ID" value="CAG8779979.1"/>
    <property type="molecule type" value="Genomic_DNA"/>
</dbReference>
<feature type="non-terminal residue" evidence="1">
    <location>
        <position position="48"/>
    </location>
</feature>
<name>A0ABN7VJP5_GIGMA</name>
<comment type="caution">
    <text evidence="1">The sequence shown here is derived from an EMBL/GenBank/DDBJ whole genome shotgun (WGS) entry which is preliminary data.</text>
</comment>
<evidence type="ECO:0000313" key="1">
    <source>
        <dbReference type="EMBL" id="CAG8779979.1"/>
    </source>
</evidence>
<gene>
    <name evidence="1" type="ORF">GMARGA_LOCUS19584</name>
</gene>